<comment type="similarity">
    <text evidence="1 2">Belongs to the AB hydrolase superfamily. Lipase family.</text>
</comment>
<keyword evidence="2" id="KW-0378">Hydrolase</keyword>
<organism evidence="4 5">
    <name type="scientific">Periplaneta americana</name>
    <name type="common">American cockroach</name>
    <name type="synonym">Blatta americana</name>
    <dbReference type="NCBI Taxonomy" id="6978"/>
    <lineage>
        <taxon>Eukaryota</taxon>
        <taxon>Metazoa</taxon>
        <taxon>Ecdysozoa</taxon>
        <taxon>Arthropoda</taxon>
        <taxon>Hexapoda</taxon>
        <taxon>Insecta</taxon>
        <taxon>Pterygota</taxon>
        <taxon>Neoptera</taxon>
        <taxon>Polyneoptera</taxon>
        <taxon>Dictyoptera</taxon>
        <taxon>Blattodea</taxon>
        <taxon>Blattoidea</taxon>
        <taxon>Blattidae</taxon>
        <taxon>Blattinae</taxon>
        <taxon>Periplaneta</taxon>
    </lineage>
</organism>
<dbReference type="Pfam" id="PF04083">
    <property type="entry name" value="Abhydro_lipase"/>
    <property type="match status" value="1"/>
</dbReference>
<evidence type="ECO:0000313" key="4">
    <source>
        <dbReference type="EMBL" id="KAJ4436516.1"/>
    </source>
</evidence>
<name>A0ABQ8SS15_PERAM</name>
<reference evidence="4 5" key="1">
    <citation type="journal article" date="2022" name="Allergy">
        <title>Genome assembly and annotation of Periplaneta americana reveal a comprehensive cockroach allergen profile.</title>
        <authorList>
            <person name="Wang L."/>
            <person name="Xiong Q."/>
            <person name="Saelim N."/>
            <person name="Wang L."/>
            <person name="Nong W."/>
            <person name="Wan A.T."/>
            <person name="Shi M."/>
            <person name="Liu X."/>
            <person name="Cao Q."/>
            <person name="Hui J.H.L."/>
            <person name="Sookrung N."/>
            <person name="Leung T.F."/>
            <person name="Tungtrongchitr A."/>
            <person name="Tsui S.K.W."/>
        </authorList>
    </citation>
    <scope>NUCLEOTIDE SEQUENCE [LARGE SCALE GENOMIC DNA]</scope>
    <source>
        <strain evidence="4">PWHHKU_190912</strain>
    </source>
</reference>
<dbReference type="InterPro" id="IPR025483">
    <property type="entry name" value="Lipase_euk"/>
</dbReference>
<dbReference type="Proteomes" id="UP001148838">
    <property type="component" value="Unassembled WGS sequence"/>
</dbReference>
<sequence>MRNASFSASVEEQLLNNNLTSSAPSTEDSHQAISLTKILSGIWFNVINEDPFLTTPELIQQYGYPVEIHNVTTADGYILSLHRIPYGLKSKAAPNKPIVFLQHGILATSSDWIIMGPENSLGYLLADAGYDVWLGNSRGNFYSKNHVSMQPSEPAFWDFSWHEMGIYDLPAVLDYVLWNTSQESLNYVGFSMGSTVLYVLMSMKPEYNSKVQLAISLAPVAFMSNFKSPLLKLVAQSPLTEPMTIMLGIREFLPHGKLLDAMVDEVCSDKSLVQTICSNFIFTFCGYEPEEMNMTLLPLLLSHVPAGISAKTALHYCQDIRTGKFRQWDYGLVKNFLKYGSFSPPEYNLKAISIPVRLMYSESDWFGDPEDIHKLNKSLGNSLGEYRVSSSSFSHLDFVWAIHVKKLVNDEILRFLSHFQDTRRQQMFTI</sequence>
<keyword evidence="2" id="KW-0443">Lipid metabolism</keyword>
<evidence type="ECO:0000256" key="2">
    <source>
        <dbReference type="PIRNR" id="PIRNR000862"/>
    </source>
</evidence>
<evidence type="ECO:0000259" key="3">
    <source>
        <dbReference type="Pfam" id="PF04083"/>
    </source>
</evidence>
<dbReference type="SUPFAM" id="SSF53474">
    <property type="entry name" value="alpha/beta-Hydrolases"/>
    <property type="match status" value="1"/>
</dbReference>
<dbReference type="Gene3D" id="3.40.50.1820">
    <property type="entry name" value="alpha/beta hydrolase"/>
    <property type="match status" value="1"/>
</dbReference>
<comment type="caution">
    <text evidence="4">The sequence shown here is derived from an EMBL/GenBank/DDBJ whole genome shotgun (WGS) entry which is preliminary data.</text>
</comment>
<dbReference type="PANTHER" id="PTHR11005">
    <property type="entry name" value="LYSOSOMAL ACID LIPASE-RELATED"/>
    <property type="match status" value="1"/>
</dbReference>
<dbReference type="InterPro" id="IPR006693">
    <property type="entry name" value="AB_hydrolase_lipase"/>
</dbReference>
<gene>
    <name evidence="4" type="ORF">ANN_16547</name>
</gene>
<proteinExistence type="inferred from homology"/>
<dbReference type="EMBL" id="JAJSOF020000021">
    <property type="protein sequence ID" value="KAJ4436516.1"/>
    <property type="molecule type" value="Genomic_DNA"/>
</dbReference>
<evidence type="ECO:0000256" key="1">
    <source>
        <dbReference type="ARBA" id="ARBA00010701"/>
    </source>
</evidence>
<feature type="domain" description="Partial AB-hydrolase lipase" evidence="3">
    <location>
        <begin position="55"/>
        <end position="115"/>
    </location>
</feature>
<keyword evidence="5" id="KW-1185">Reference proteome</keyword>
<accession>A0ABQ8SS15</accession>
<dbReference type="PIRSF" id="PIRSF000862">
    <property type="entry name" value="Steryl_ester_lip"/>
    <property type="match status" value="1"/>
</dbReference>
<dbReference type="InterPro" id="IPR029058">
    <property type="entry name" value="AB_hydrolase_fold"/>
</dbReference>
<protein>
    <recommendedName>
        <fullName evidence="2">Lipase</fullName>
    </recommendedName>
</protein>
<evidence type="ECO:0000313" key="5">
    <source>
        <dbReference type="Proteomes" id="UP001148838"/>
    </source>
</evidence>
<keyword evidence="2" id="KW-0442">Lipid degradation</keyword>